<organism evidence="1">
    <name type="scientific">uncultured Caudovirales phage</name>
    <dbReference type="NCBI Taxonomy" id="2100421"/>
    <lineage>
        <taxon>Viruses</taxon>
        <taxon>Duplodnaviria</taxon>
        <taxon>Heunggongvirae</taxon>
        <taxon>Uroviricota</taxon>
        <taxon>Caudoviricetes</taxon>
        <taxon>Peduoviridae</taxon>
        <taxon>Maltschvirus</taxon>
        <taxon>Maltschvirus maltsch</taxon>
    </lineage>
</organism>
<dbReference type="EMBL" id="LR796170">
    <property type="protein sequence ID" value="CAB4123309.1"/>
    <property type="molecule type" value="Genomic_DNA"/>
</dbReference>
<sequence>MTNITNLRDRTRLALNNRPASLTFAEICKELSVSESWLRLFSRGKIENPGVVTIETLNEFLKNYKKKA</sequence>
<reference evidence="1" key="1">
    <citation type="submission" date="2020-04" db="EMBL/GenBank/DDBJ databases">
        <authorList>
            <person name="Chiriac C."/>
            <person name="Salcher M."/>
            <person name="Ghai R."/>
            <person name="Kavagutti S V."/>
        </authorList>
    </citation>
    <scope>NUCLEOTIDE SEQUENCE</scope>
</reference>
<accession>A0A6J5KSW1</accession>
<protein>
    <recommendedName>
        <fullName evidence="2">Helix-turn-helix domain-containing protein</fullName>
    </recommendedName>
</protein>
<evidence type="ECO:0000313" key="1">
    <source>
        <dbReference type="EMBL" id="CAB4123309.1"/>
    </source>
</evidence>
<name>A0A6J5KSW1_9CAUD</name>
<evidence type="ECO:0008006" key="2">
    <source>
        <dbReference type="Google" id="ProtNLM"/>
    </source>
</evidence>
<proteinExistence type="predicted"/>
<gene>
    <name evidence="1" type="ORF">UFOVP40_11</name>
</gene>